<keyword evidence="3" id="KW-1185">Reference proteome</keyword>
<dbReference type="AlphaFoldDB" id="A0AA38M4C5"/>
<dbReference type="EMBL" id="JALNTZ010000008">
    <property type="protein sequence ID" value="KAJ3642037.1"/>
    <property type="molecule type" value="Genomic_DNA"/>
</dbReference>
<proteinExistence type="predicted"/>
<accession>A0AA38M4C5</accession>
<gene>
    <name evidence="2" type="ORF">Zmor_024857</name>
</gene>
<comment type="caution">
    <text evidence="2">The sequence shown here is derived from an EMBL/GenBank/DDBJ whole genome shotgun (WGS) entry which is preliminary data.</text>
</comment>
<reference evidence="2" key="1">
    <citation type="journal article" date="2023" name="G3 (Bethesda)">
        <title>Whole genome assemblies of Zophobas morio and Tenebrio molitor.</title>
        <authorList>
            <person name="Kaur S."/>
            <person name="Stinson S.A."/>
            <person name="diCenzo G.C."/>
        </authorList>
    </citation>
    <scope>NUCLEOTIDE SEQUENCE</scope>
    <source>
        <strain evidence="2">QUZm001</strain>
    </source>
</reference>
<evidence type="ECO:0000256" key="1">
    <source>
        <dbReference type="SAM" id="MobiDB-lite"/>
    </source>
</evidence>
<dbReference type="Proteomes" id="UP001168821">
    <property type="component" value="Unassembled WGS sequence"/>
</dbReference>
<protein>
    <submittedName>
        <fullName evidence="2">Uncharacterized protein</fullName>
    </submittedName>
</protein>
<evidence type="ECO:0000313" key="2">
    <source>
        <dbReference type="EMBL" id="KAJ3642037.1"/>
    </source>
</evidence>
<sequence length="120" mass="12873">MGSVLSLHRVTESTVTPTFSGADRSHLVLASPNSVLRTREKPVDKCESPGSDVACKGGDTDRRTSPWTDLTGLIEGYSAGTSRGSLDTSRGKIVRISAPQLHPIVLKMLPAKKSRKLKLC</sequence>
<name>A0AA38M4C5_9CUCU</name>
<evidence type="ECO:0000313" key="3">
    <source>
        <dbReference type="Proteomes" id="UP001168821"/>
    </source>
</evidence>
<organism evidence="2 3">
    <name type="scientific">Zophobas morio</name>
    <dbReference type="NCBI Taxonomy" id="2755281"/>
    <lineage>
        <taxon>Eukaryota</taxon>
        <taxon>Metazoa</taxon>
        <taxon>Ecdysozoa</taxon>
        <taxon>Arthropoda</taxon>
        <taxon>Hexapoda</taxon>
        <taxon>Insecta</taxon>
        <taxon>Pterygota</taxon>
        <taxon>Neoptera</taxon>
        <taxon>Endopterygota</taxon>
        <taxon>Coleoptera</taxon>
        <taxon>Polyphaga</taxon>
        <taxon>Cucujiformia</taxon>
        <taxon>Tenebrionidae</taxon>
        <taxon>Zophobas</taxon>
    </lineage>
</organism>
<feature type="region of interest" description="Disordered" evidence="1">
    <location>
        <begin position="39"/>
        <end position="62"/>
    </location>
</feature>